<name>A0A1H2X7C3_9BACL</name>
<accession>A0A1H2X7C3</accession>
<evidence type="ECO:0000313" key="2">
    <source>
        <dbReference type="EMBL" id="SDW88354.1"/>
    </source>
</evidence>
<proteinExistence type="predicted"/>
<gene>
    <name evidence="1" type="ORF">Heshes_24160</name>
    <name evidence="2" type="ORF">SAMN04489725_11863</name>
</gene>
<dbReference type="AlphaFoldDB" id="A0A1H2X7C3"/>
<keyword evidence="3" id="KW-1185">Reference proteome</keyword>
<organism evidence="2 3">
    <name type="scientific">Alicyclobacillus hesperidum</name>
    <dbReference type="NCBI Taxonomy" id="89784"/>
    <lineage>
        <taxon>Bacteria</taxon>
        <taxon>Bacillati</taxon>
        <taxon>Bacillota</taxon>
        <taxon>Bacilli</taxon>
        <taxon>Bacillales</taxon>
        <taxon>Alicyclobacillaceae</taxon>
        <taxon>Alicyclobacillus</taxon>
    </lineage>
</organism>
<evidence type="ECO:0000313" key="3">
    <source>
        <dbReference type="Proteomes" id="UP000182589"/>
    </source>
</evidence>
<reference evidence="2" key="2">
    <citation type="submission" date="2016-10" db="EMBL/GenBank/DDBJ databases">
        <authorList>
            <person name="de Groot N.N."/>
        </authorList>
    </citation>
    <scope>NUCLEOTIDE SEQUENCE [LARGE SCALE GENOMIC DNA]</scope>
    <source>
        <strain evidence="2">DSM 12489</strain>
    </source>
</reference>
<evidence type="ECO:0000313" key="1">
    <source>
        <dbReference type="EMBL" id="GLV14732.1"/>
    </source>
</evidence>
<dbReference type="EMBL" id="BSRA01000016">
    <property type="protein sequence ID" value="GLV14732.1"/>
    <property type="molecule type" value="Genomic_DNA"/>
</dbReference>
<protein>
    <submittedName>
        <fullName evidence="2">Uncharacterized protein</fullName>
    </submittedName>
</protein>
<dbReference type="EMBL" id="FNOJ01000018">
    <property type="protein sequence ID" value="SDW88354.1"/>
    <property type="molecule type" value="Genomic_DNA"/>
</dbReference>
<reference evidence="3" key="1">
    <citation type="submission" date="2016-10" db="EMBL/GenBank/DDBJ databases">
        <authorList>
            <person name="Varghese N."/>
        </authorList>
    </citation>
    <scope>NUCLEOTIDE SEQUENCE [LARGE SCALE GENOMIC DNA]</scope>
    <source>
        <strain evidence="3">DSM 12489</strain>
    </source>
</reference>
<dbReference type="Proteomes" id="UP000182589">
    <property type="component" value="Unassembled WGS sequence"/>
</dbReference>
<dbReference type="Proteomes" id="UP001157137">
    <property type="component" value="Unassembled WGS sequence"/>
</dbReference>
<sequence length="55" mass="6614">MQENFVRFLHDYTWTTAANELPEATRQDWVQSSICLNYKEVIHLSEKWNKDSLRA</sequence>
<reference evidence="1" key="3">
    <citation type="submission" date="2023-02" db="EMBL/GenBank/DDBJ databases">
        <title>Proposal of a novel subspecies: Alicyclobacillus hesperidum subspecies aegle.</title>
        <authorList>
            <person name="Goto K."/>
            <person name="Fujii T."/>
            <person name="Yasui K."/>
            <person name="Mochida K."/>
            <person name="Kato-Tanaka Y."/>
            <person name="Morohoshi S."/>
            <person name="An S.Y."/>
            <person name="Kasai H."/>
            <person name="Yokota A."/>
        </authorList>
    </citation>
    <scope>NUCLEOTIDE SEQUENCE</scope>
    <source>
        <strain evidence="1">DSM 12766</strain>
    </source>
</reference>